<dbReference type="PANTHER" id="PTHR30471:SF3">
    <property type="entry name" value="UPF0758 PROTEIN YEES-RELATED"/>
    <property type="match status" value="1"/>
</dbReference>
<dbReference type="InterPro" id="IPR037518">
    <property type="entry name" value="MPN"/>
</dbReference>
<dbReference type="NCBIfam" id="NF000642">
    <property type="entry name" value="PRK00024.1"/>
    <property type="match status" value="1"/>
</dbReference>
<accession>A0A937HCR6</accession>
<dbReference type="SUPFAM" id="SSF47781">
    <property type="entry name" value="RuvA domain 2-like"/>
    <property type="match status" value="1"/>
</dbReference>
<name>A0A937HCR6_9PROT</name>
<evidence type="ECO:0000313" key="9">
    <source>
        <dbReference type="EMBL" id="MBL6761404.1"/>
    </source>
</evidence>
<dbReference type="SUPFAM" id="SSF102712">
    <property type="entry name" value="JAB1/MPN domain"/>
    <property type="match status" value="1"/>
</dbReference>
<gene>
    <name evidence="9" type="primary">radC</name>
    <name evidence="9" type="ORF">ISQ19_01770</name>
</gene>
<evidence type="ECO:0000256" key="4">
    <source>
        <dbReference type="ARBA" id="ARBA00022833"/>
    </source>
</evidence>
<comment type="similarity">
    <text evidence="6">Belongs to the UPF0758 family.</text>
</comment>
<dbReference type="PANTHER" id="PTHR30471">
    <property type="entry name" value="DNA REPAIR PROTEIN RADC"/>
    <property type="match status" value="1"/>
</dbReference>
<sequence>MAATRRTKIHPAEEAALLQEKQQKTPPAKKLSKPKNPREGHRQRLRERLQRAGPEALADHELLELVLFRAIPRRDVKEIARELVAHFGDFSAVMTAAPDELTNFANITQRVVFEFQAIQAAALRVGQSKILKGDLLASWDDLVIYCRTKMAENKIEEFHVIFLDKQNRIIADEVMGRGTVDHTPVYSREVIKRALSLNATALIIAHNHPSGDPSPSQADIDMTYELRDLAGHFNIALHDHLVVARSEVLSFKSQGLL</sequence>
<evidence type="ECO:0000256" key="3">
    <source>
        <dbReference type="ARBA" id="ARBA00022801"/>
    </source>
</evidence>
<evidence type="ECO:0000256" key="2">
    <source>
        <dbReference type="ARBA" id="ARBA00022723"/>
    </source>
</evidence>
<dbReference type="InterPro" id="IPR001405">
    <property type="entry name" value="UPF0758"/>
</dbReference>
<keyword evidence="1" id="KW-0645">Protease</keyword>
<evidence type="ECO:0000313" key="10">
    <source>
        <dbReference type="Proteomes" id="UP000785783"/>
    </source>
</evidence>
<dbReference type="InterPro" id="IPR046778">
    <property type="entry name" value="UPF0758_N"/>
</dbReference>
<dbReference type="AlphaFoldDB" id="A0A937HCR6"/>
<dbReference type="InterPro" id="IPR025657">
    <property type="entry name" value="RadC_JAB"/>
</dbReference>
<dbReference type="GO" id="GO:0046872">
    <property type="term" value="F:metal ion binding"/>
    <property type="evidence" value="ECO:0007669"/>
    <property type="project" value="UniProtKB-KW"/>
</dbReference>
<dbReference type="CDD" id="cd08071">
    <property type="entry name" value="MPN_DUF2466"/>
    <property type="match status" value="1"/>
</dbReference>
<evidence type="ECO:0000256" key="7">
    <source>
        <dbReference type="SAM" id="MobiDB-lite"/>
    </source>
</evidence>
<evidence type="ECO:0000256" key="6">
    <source>
        <dbReference type="RuleBase" id="RU003797"/>
    </source>
</evidence>
<dbReference type="Pfam" id="PF20582">
    <property type="entry name" value="UPF0758_N"/>
    <property type="match status" value="1"/>
</dbReference>
<keyword evidence="5" id="KW-0482">Metalloprotease</keyword>
<dbReference type="NCBIfam" id="TIGR00608">
    <property type="entry name" value="radc"/>
    <property type="match status" value="1"/>
</dbReference>
<keyword evidence="2" id="KW-0479">Metal-binding</keyword>
<dbReference type="Proteomes" id="UP000785783">
    <property type="component" value="Unassembled WGS sequence"/>
</dbReference>
<organism evidence="9 10">
    <name type="scientific">PS1 clade bacterium</name>
    <dbReference type="NCBI Taxonomy" id="2175152"/>
    <lineage>
        <taxon>Bacteria</taxon>
        <taxon>Pseudomonadati</taxon>
        <taxon>Pseudomonadota</taxon>
        <taxon>Alphaproteobacteria</taxon>
        <taxon>PS1 clade</taxon>
    </lineage>
</organism>
<keyword evidence="4" id="KW-0862">Zinc</keyword>
<dbReference type="InterPro" id="IPR010994">
    <property type="entry name" value="RuvA_2-like"/>
</dbReference>
<dbReference type="EMBL" id="JADHOK010000011">
    <property type="protein sequence ID" value="MBL6761404.1"/>
    <property type="molecule type" value="Genomic_DNA"/>
</dbReference>
<dbReference type="InterPro" id="IPR020891">
    <property type="entry name" value="UPF0758_CS"/>
</dbReference>
<dbReference type="PROSITE" id="PS50249">
    <property type="entry name" value="MPN"/>
    <property type="match status" value="1"/>
</dbReference>
<dbReference type="Pfam" id="PF04002">
    <property type="entry name" value="RadC"/>
    <property type="match status" value="1"/>
</dbReference>
<evidence type="ECO:0000256" key="1">
    <source>
        <dbReference type="ARBA" id="ARBA00022670"/>
    </source>
</evidence>
<proteinExistence type="inferred from homology"/>
<feature type="region of interest" description="Disordered" evidence="7">
    <location>
        <begin position="1"/>
        <end position="44"/>
    </location>
</feature>
<evidence type="ECO:0000259" key="8">
    <source>
        <dbReference type="PROSITE" id="PS50249"/>
    </source>
</evidence>
<evidence type="ECO:0000256" key="5">
    <source>
        <dbReference type="ARBA" id="ARBA00023049"/>
    </source>
</evidence>
<dbReference type="GO" id="GO:0006508">
    <property type="term" value="P:proteolysis"/>
    <property type="evidence" value="ECO:0007669"/>
    <property type="project" value="UniProtKB-KW"/>
</dbReference>
<dbReference type="PROSITE" id="PS01302">
    <property type="entry name" value="UPF0758"/>
    <property type="match status" value="1"/>
</dbReference>
<protein>
    <submittedName>
        <fullName evidence="9">DNA repair protein RadC</fullName>
    </submittedName>
</protein>
<feature type="domain" description="MPN" evidence="8">
    <location>
        <begin position="135"/>
        <end position="257"/>
    </location>
</feature>
<keyword evidence="3" id="KW-0378">Hydrolase</keyword>
<comment type="caution">
    <text evidence="9">The sequence shown here is derived from an EMBL/GenBank/DDBJ whole genome shotgun (WGS) entry which is preliminary data.</text>
</comment>
<reference evidence="9" key="1">
    <citation type="submission" date="2020-10" db="EMBL/GenBank/DDBJ databases">
        <title>Microbiome of the Black Sea water column analyzed by genome centric metagenomics.</title>
        <authorList>
            <person name="Cabello-Yeves P.J."/>
            <person name="Callieri C."/>
            <person name="Picazo A."/>
            <person name="Mehrshad M."/>
            <person name="Haro-Moreno J.M."/>
            <person name="Roda-Garcia J."/>
            <person name="Dzembekova N."/>
            <person name="Slabakova V."/>
            <person name="Slabakova N."/>
            <person name="Moncheva S."/>
            <person name="Rodriguez-Valera F."/>
        </authorList>
    </citation>
    <scope>NUCLEOTIDE SEQUENCE</scope>
    <source>
        <strain evidence="9">BS307-5m-G5</strain>
    </source>
</reference>
<dbReference type="Gene3D" id="3.40.140.10">
    <property type="entry name" value="Cytidine Deaminase, domain 2"/>
    <property type="match status" value="1"/>
</dbReference>
<dbReference type="GO" id="GO:0008237">
    <property type="term" value="F:metallopeptidase activity"/>
    <property type="evidence" value="ECO:0007669"/>
    <property type="project" value="UniProtKB-KW"/>
</dbReference>